<evidence type="ECO:0000313" key="4">
    <source>
        <dbReference type="Proteomes" id="UP000228531"/>
    </source>
</evidence>
<name>A0A2M8WQ41_9RHOB</name>
<dbReference type="OrthoDB" id="9790710at2"/>
<dbReference type="Gene3D" id="3.40.50.2000">
    <property type="entry name" value="Glycogen Phosphorylase B"/>
    <property type="match status" value="2"/>
</dbReference>
<reference evidence="3 4" key="1">
    <citation type="submission" date="2017-11" db="EMBL/GenBank/DDBJ databases">
        <title>Genomic Encyclopedia of Archaeal and Bacterial Type Strains, Phase II (KMG-II): From Individual Species to Whole Genera.</title>
        <authorList>
            <person name="Goeker M."/>
        </authorList>
    </citation>
    <scope>NUCLEOTIDE SEQUENCE [LARGE SCALE GENOMIC DNA]</scope>
    <source>
        <strain evidence="3 4">DSM 29128</strain>
    </source>
</reference>
<protein>
    <submittedName>
        <fullName evidence="3">Glycosyltransferase involved in cell wall biosynthesis</fullName>
    </submittedName>
</protein>
<evidence type="ECO:0000256" key="2">
    <source>
        <dbReference type="ARBA" id="ARBA00022679"/>
    </source>
</evidence>
<comment type="caution">
    <text evidence="3">The sequence shown here is derived from an EMBL/GenBank/DDBJ whole genome shotgun (WGS) entry which is preliminary data.</text>
</comment>
<dbReference type="PANTHER" id="PTHR12526">
    <property type="entry name" value="GLYCOSYLTRANSFERASE"/>
    <property type="match status" value="1"/>
</dbReference>
<accession>A0A2M8WQ41</accession>
<dbReference type="EMBL" id="PGTY01000001">
    <property type="protein sequence ID" value="PJI93059.1"/>
    <property type="molecule type" value="Genomic_DNA"/>
</dbReference>
<dbReference type="Proteomes" id="UP000228531">
    <property type="component" value="Unassembled WGS sequence"/>
</dbReference>
<keyword evidence="2 3" id="KW-0808">Transferase</keyword>
<proteinExistence type="predicted"/>
<sequence length="390" mass="42749">MRILFTSLSCLVDPSSGAAISVKTILGQLAARGHEVMSLSGACFDKAQMPSPVDMLKWCKFTKDPQTPFWRYDDAGVKHLALPLNVHSVSKADAQMVDQLTEAATALIADFQPDVIISYGGTPYELGIRRLARAQGIGSVMYLANPSYKDKVTFANVDLVFTDTVATQALYQDRLNLDSVMIGKFIAQPVAKRPGKSARHVTFVNPSYPKGVTLFYRIAEMMNATLPSIKFLVVESRGNLDDVEESAGIPFSQMRNIRRIGLQADMTDVFSRTHVLLIPSLWHESGSRTAVEALSLGIPIVGSNHGGSPELLGDGATLFDVPEPLRENPRLIPPPSVAVPWVSALAQLWTDDDHWAERSAAANAQWQRHDPSERIVMVEAQLQELANARD</sequence>
<dbReference type="PANTHER" id="PTHR12526:SF510">
    <property type="entry name" value="D-INOSITOL 3-PHOSPHATE GLYCOSYLTRANSFERASE"/>
    <property type="match status" value="1"/>
</dbReference>
<evidence type="ECO:0000313" key="3">
    <source>
        <dbReference type="EMBL" id="PJI93059.1"/>
    </source>
</evidence>
<keyword evidence="1" id="KW-0328">Glycosyltransferase</keyword>
<keyword evidence="4" id="KW-1185">Reference proteome</keyword>
<evidence type="ECO:0000256" key="1">
    <source>
        <dbReference type="ARBA" id="ARBA00022676"/>
    </source>
</evidence>
<dbReference type="SUPFAM" id="SSF53756">
    <property type="entry name" value="UDP-Glycosyltransferase/glycogen phosphorylase"/>
    <property type="match status" value="1"/>
</dbReference>
<organism evidence="3 4">
    <name type="scientific">Yoonia maricola</name>
    <dbReference type="NCBI Taxonomy" id="420999"/>
    <lineage>
        <taxon>Bacteria</taxon>
        <taxon>Pseudomonadati</taxon>
        <taxon>Pseudomonadota</taxon>
        <taxon>Alphaproteobacteria</taxon>
        <taxon>Rhodobacterales</taxon>
        <taxon>Paracoccaceae</taxon>
        <taxon>Yoonia</taxon>
    </lineage>
</organism>
<dbReference type="RefSeq" id="WP_100367806.1">
    <property type="nucleotide sequence ID" value="NZ_PGTY01000001.1"/>
</dbReference>
<dbReference type="AlphaFoldDB" id="A0A2M8WQ41"/>
<dbReference type="GO" id="GO:0016757">
    <property type="term" value="F:glycosyltransferase activity"/>
    <property type="evidence" value="ECO:0007669"/>
    <property type="project" value="UniProtKB-KW"/>
</dbReference>
<dbReference type="Pfam" id="PF13692">
    <property type="entry name" value="Glyco_trans_1_4"/>
    <property type="match status" value="1"/>
</dbReference>
<gene>
    <name evidence="3" type="ORF">BC777_1927</name>
</gene>